<evidence type="ECO:0000256" key="13">
    <source>
        <dbReference type="ARBA" id="ARBA00049221"/>
    </source>
</evidence>
<keyword evidence="4 17" id="KW-0812">Transmembrane</keyword>
<evidence type="ECO:0000256" key="4">
    <source>
        <dbReference type="ARBA" id="ARBA00022692"/>
    </source>
</evidence>
<comment type="catalytic activity">
    <reaction evidence="16">
        <text>12-(9Z-hexadecenoyloxy)-octadecanoate + H2O = 12-hydroxyoctadecanoate + (9Z)-hexadecenoate + H(+)</text>
        <dbReference type="Rhea" id="RHEA:52072"/>
        <dbReference type="ChEBI" id="CHEBI:15377"/>
        <dbReference type="ChEBI" id="CHEBI:15378"/>
        <dbReference type="ChEBI" id="CHEBI:32372"/>
        <dbReference type="ChEBI" id="CHEBI:84201"/>
        <dbReference type="ChEBI" id="CHEBI:136312"/>
    </reaction>
    <physiologicalReaction direction="left-to-right" evidence="16">
        <dbReference type="Rhea" id="RHEA:52073"/>
    </physiologicalReaction>
</comment>
<evidence type="ECO:0000256" key="2">
    <source>
        <dbReference type="ARBA" id="ARBA00004127"/>
    </source>
</evidence>
<feature type="transmembrane region" description="Helical" evidence="17">
    <location>
        <begin position="206"/>
        <end position="231"/>
    </location>
</feature>
<comment type="catalytic activity">
    <reaction evidence="9">
        <text>9-hexadecanoyloxy-octadecanoate + H2O = 9-hydroxy-octadecanoate + hexadecanoate + H(+)</text>
        <dbReference type="Rhea" id="RHEA:52052"/>
        <dbReference type="ChEBI" id="CHEBI:7896"/>
        <dbReference type="ChEBI" id="CHEBI:15377"/>
        <dbReference type="ChEBI" id="CHEBI:15378"/>
        <dbReference type="ChEBI" id="CHEBI:83670"/>
        <dbReference type="ChEBI" id="CHEBI:136286"/>
    </reaction>
    <physiologicalReaction direction="left-to-right" evidence="9">
        <dbReference type="Rhea" id="RHEA:52053"/>
    </physiologicalReaction>
</comment>
<dbReference type="InterPro" id="IPR006838">
    <property type="entry name" value="ADTRP_AIG1"/>
</dbReference>
<keyword evidence="19" id="KW-1185">Reference proteome</keyword>
<evidence type="ECO:0000256" key="8">
    <source>
        <dbReference type="ARBA" id="ARBA00047427"/>
    </source>
</evidence>
<keyword evidence="6 17" id="KW-0472">Membrane</keyword>
<feature type="non-terminal residue" evidence="18">
    <location>
        <position position="1"/>
    </location>
</feature>
<comment type="catalytic activity">
    <reaction evidence="10">
        <text>12-octadecanoyloxy-octadecanoate + H2O = 12-hydroxyoctadecanoate + octadecanoate + H(+)</text>
        <dbReference type="Rhea" id="RHEA:52080"/>
        <dbReference type="ChEBI" id="CHEBI:15377"/>
        <dbReference type="ChEBI" id="CHEBI:15378"/>
        <dbReference type="ChEBI" id="CHEBI:25629"/>
        <dbReference type="ChEBI" id="CHEBI:84201"/>
        <dbReference type="ChEBI" id="CHEBI:136330"/>
    </reaction>
    <physiologicalReaction direction="left-to-right" evidence="10">
        <dbReference type="Rhea" id="RHEA:52081"/>
    </physiologicalReaction>
</comment>
<dbReference type="Pfam" id="PF04750">
    <property type="entry name" value="Far-17a_AIG1"/>
    <property type="match status" value="1"/>
</dbReference>
<evidence type="ECO:0000256" key="14">
    <source>
        <dbReference type="ARBA" id="ARBA00049296"/>
    </source>
</evidence>
<evidence type="ECO:0000256" key="15">
    <source>
        <dbReference type="ARBA" id="ARBA00049322"/>
    </source>
</evidence>
<comment type="catalytic activity">
    <reaction evidence="12">
        <text>9-(9Z-octadecenoyloxy)-octadecanoate + H2O = 9-hydroxy-octadecanoate + (9Z)-octadecenoate + H(+)</text>
        <dbReference type="Rhea" id="RHEA:52048"/>
        <dbReference type="ChEBI" id="CHEBI:15377"/>
        <dbReference type="ChEBI" id="CHEBI:15378"/>
        <dbReference type="ChEBI" id="CHEBI:30823"/>
        <dbReference type="ChEBI" id="CHEBI:136282"/>
        <dbReference type="ChEBI" id="CHEBI:136286"/>
    </reaction>
    <physiologicalReaction direction="left-to-right" evidence="12">
        <dbReference type="Rhea" id="RHEA:52049"/>
    </physiologicalReaction>
</comment>
<dbReference type="EMBL" id="JBEUOH010000053">
    <property type="protein sequence ID" value="KAL0852587.1"/>
    <property type="molecule type" value="Genomic_DNA"/>
</dbReference>
<evidence type="ECO:0000256" key="12">
    <source>
        <dbReference type="ARBA" id="ARBA00048800"/>
    </source>
</evidence>
<protein>
    <recommendedName>
        <fullName evidence="20">Androgen-dependent TFPI-regulating protein</fullName>
    </recommendedName>
</protein>
<organism evidence="18 19">
    <name type="scientific">Loxostege sticticalis</name>
    <name type="common">Beet webworm moth</name>
    <dbReference type="NCBI Taxonomy" id="481309"/>
    <lineage>
        <taxon>Eukaryota</taxon>
        <taxon>Metazoa</taxon>
        <taxon>Ecdysozoa</taxon>
        <taxon>Arthropoda</taxon>
        <taxon>Hexapoda</taxon>
        <taxon>Insecta</taxon>
        <taxon>Pterygota</taxon>
        <taxon>Neoptera</taxon>
        <taxon>Endopterygota</taxon>
        <taxon>Lepidoptera</taxon>
        <taxon>Glossata</taxon>
        <taxon>Ditrysia</taxon>
        <taxon>Pyraloidea</taxon>
        <taxon>Crambidae</taxon>
        <taxon>Pyraustinae</taxon>
        <taxon>Loxostege</taxon>
    </lineage>
</organism>
<evidence type="ECO:0000256" key="7">
    <source>
        <dbReference type="ARBA" id="ARBA00047368"/>
    </source>
</evidence>
<evidence type="ECO:0000256" key="11">
    <source>
        <dbReference type="ARBA" id="ARBA00048701"/>
    </source>
</evidence>
<comment type="catalytic activity">
    <reaction evidence="14">
        <text>13-(9Z-octadecenoyloxy)-octadecanoate + H2O = 13-hydroxy-octadecanoate + (9Z)-octadecenoate + H(+)</text>
        <dbReference type="Rhea" id="RHEA:52064"/>
        <dbReference type="ChEBI" id="CHEBI:15377"/>
        <dbReference type="ChEBI" id="CHEBI:15378"/>
        <dbReference type="ChEBI" id="CHEBI:30823"/>
        <dbReference type="ChEBI" id="CHEBI:136303"/>
        <dbReference type="ChEBI" id="CHEBI:136304"/>
    </reaction>
    <physiologicalReaction direction="left-to-right" evidence="14">
        <dbReference type="Rhea" id="RHEA:52065"/>
    </physiologicalReaction>
</comment>
<evidence type="ECO:0008006" key="20">
    <source>
        <dbReference type="Google" id="ProtNLM"/>
    </source>
</evidence>
<evidence type="ECO:0000256" key="10">
    <source>
        <dbReference type="ARBA" id="ARBA00048680"/>
    </source>
</evidence>
<evidence type="ECO:0000256" key="9">
    <source>
        <dbReference type="ARBA" id="ARBA00047863"/>
    </source>
</evidence>
<dbReference type="PANTHER" id="PTHR10989">
    <property type="entry name" value="ANDROGEN-INDUCED PROTEIN 1-RELATED"/>
    <property type="match status" value="1"/>
</dbReference>
<evidence type="ECO:0000256" key="16">
    <source>
        <dbReference type="ARBA" id="ARBA00049428"/>
    </source>
</evidence>
<dbReference type="Proteomes" id="UP001549920">
    <property type="component" value="Unassembled WGS sequence"/>
</dbReference>
<reference evidence="18 19" key="1">
    <citation type="submission" date="2024-06" db="EMBL/GenBank/DDBJ databases">
        <title>A chromosome-level genome assembly of beet webworm, Loxostege sticticalis.</title>
        <authorList>
            <person name="Zhang Y."/>
        </authorList>
    </citation>
    <scope>NUCLEOTIDE SEQUENCE [LARGE SCALE GENOMIC DNA]</scope>
    <source>
        <strain evidence="18">AQ026</strain>
        <tissue evidence="18">Whole body</tissue>
    </source>
</reference>
<comment type="catalytic activity">
    <reaction evidence="8">
        <text>13-octadecanoyloxy-octadecanoate + H2O = 13-hydroxy-octadecanoate + octadecanoate + H(+)</text>
        <dbReference type="Rhea" id="RHEA:52084"/>
        <dbReference type="ChEBI" id="CHEBI:15377"/>
        <dbReference type="ChEBI" id="CHEBI:15378"/>
        <dbReference type="ChEBI" id="CHEBI:25629"/>
        <dbReference type="ChEBI" id="CHEBI:136304"/>
        <dbReference type="ChEBI" id="CHEBI:136335"/>
    </reaction>
    <physiologicalReaction direction="left-to-right" evidence="8">
        <dbReference type="Rhea" id="RHEA:52085"/>
    </physiologicalReaction>
</comment>
<gene>
    <name evidence="18" type="ORF">ABMA27_016937</name>
</gene>
<comment type="catalytic activity">
    <reaction evidence="1">
        <text>9-(9Z-hexadecenoyloxy)-octadecanoate + H2O = (9Z)-hexadecenoate + 9-hydroxy-octadecanoate + H(+)</text>
        <dbReference type="Rhea" id="RHEA:52068"/>
        <dbReference type="ChEBI" id="CHEBI:15377"/>
        <dbReference type="ChEBI" id="CHEBI:15378"/>
        <dbReference type="ChEBI" id="CHEBI:32372"/>
        <dbReference type="ChEBI" id="CHEBI:136286"/>
        <dbReference type="ChEBI" id="CHEBI:136309"/>
    </reaction>
    <physiologicalReaction direction="left-to-right" evidence="1">
        <dbReference type="Rhea" id="RHEA:52069"/>
    </physiologicalReaction>
</comment>
<dbReference type="PANTHER" id="PTHR10989:SF16">
    <property type="entry name" value="AT02829P-RELATED"/>
    <property type="match status" value="1"/>
</dbReference>
<comment type="similarity">
    <text evidence="3">Belongs to the AIG1 family.</text>
</comment>
<evidence type="ECO:0000256" key="17">
    <source>
        <dbReference type="SAM" id="Phobius"/>
    </source>
</evidence>
<feature type="transmembrane region" description="Helical" evidence="17">
    <location>
        <begin position="166"/>
        <end position="186"/>
    </location>
</feature>
<comment type="catalytic activity">
    <reaction evidence="15">
        <text>13-(9Z-hexadecenoyloxy)-octadecanoate + H2O = 13-hydroxy-octadecanoate + (9Z)-hexadecenoate + H(+)</text>
        <dbReference type="Rhea" id="RHEA:52076"/>
        <dbReference type="ChEBI" id="CHEBI:15377"/>
        <dbReference type="ChEBI" id="CHEBI:15378"/>
        <dbReference type="ChEBI" id="CHEBI:32372"/>
        <dbReference type="ChEBI" id="CHEBI:136304"/>
        <dbReference type="ChEBI" id="CHEBI:136315"/>
    </reaction>
    <physiologicalReaction direction="left-to-right" evidence="15">
        <dbReference type="Rhea" id="RHEA:52077"/>
    </physiologicalReaction>
</comment>
<feature type="transmembrane region" description="Helical" evidence="17">
    <location>
        <begin position="48"/>
        <end position="75"/>
    </location>
</feature>
<name>A0ABR3GYJ0_LOXSC</name>
<feature type="transmembrane region" description="Helical" evidence="17">
    <location>
        <begin position="96"/>
        <end position="118"/>
    </location>
</feature>
<comment type="catalytic activity">
    <reaction evidence="11">
        <text>12-(9Z-octadecenoyloxy)-octadecanoate + H2O = 12-hydroxyoctadecanoate + (9Z)-octadecenoate + H(+)</text>
        <dbReference type="Rhea" id="RHEA:52060"/>
        <dbReference type="ChEBI" id="CHEBI:15377"/>
        <dbReference type="ChEBI" id="CHEBI:15378"/>
        <dbReference type="ChEBI" id="CHEBI:30823"/>
        <dbReference type="ChEBI" id="CHEBI:84201"/>
        <dbReference type="ChEBI" id="CHEBI:136302"/>
    </reaction>
    <physiologicalReaction direction="left-to-right" evidence="11">
        <dbReference type="Rhea" id="RHEA:52061"/>
    </physiologicalReaction>
</comment>
<sequence>AMSYLIYFRILGYVATIVLHIGNMLVMAKPPSKEVLEDVRIRNFSQLQYRYLTCWTFFLQVVYAVAALYCDVLILANSKTKDYKLPYYLKGFRETLFSAIVWPSSLVVCIFFWTLFTYDRSLVFPEYLDKALKPINNHIMHTAILPIVLWELLFQPRTQPRSHKRYLAHLVFHFGLYVAVLIYTYIERGSWIYPILGKLYGTAYFPLLVGFTLAFALFCYYIQWVLISVLWRTPGKAKKKVR</sequence>
<proteinExistence type="inferred from homology"/>
<comment type="subcellular location">
    <subcellularLocation>
        <location evidence="2">Endomembrane system</location>
        <topology evidence="2">Multi-pass membrane protein</topology>
    </subcellularLocation>
</comment>
<evidence type="ECO:0000256" key="5">
    <source>
        <dbReference type="ARBA" id="ARBA00022989"/>
    </source>
</evidence>
<feature type="transmembrane region" description="Helical" evidence="17">
    <location>
        <begin position="7"/>
        <end position="28"/>
    </location>
</feature>
<accession>A0ABR3GYJ0</accession>
<evidence type="ECO:0000256" key="1">
    <source>
        <dbReference type="ARBA" id="ARBA00000923"/>
    </source>
</evidence>
<evidence type="ECO:0000313" key="18">
    <source>
        <dbReference type="EMBL" id="KAL0852587.1"/>
    </source>
</evidence>
<comment type="caution">
    <text evidence="18">The sequence shown here is derived from an EMBL/GenBank/DDBJ whole genome shotgun (WGS) entry which is preliminary data.</text>
</comment>
<comment type="catalytic activity">
    <reaction evidence="13">
        <text>9-octadecanoyloxy-octadecanoate + H2O = 9-hydroxy-octadecanoate + octadecanoate + H(+)</text>
        <dbReference type="Rhea" id="RHEA:52096"/>
        <dbReference type="ChEBI" id="CHEBI:15377"/>
        <dbReference type="ChEBI" id="CHEBI:15378"/>
        <dbReference type="ChEBI" id="CHEBI:25629"/>
        <dbReference type="ChEBI" id="CHEBI:136286"/>
        <dbReference type="ChEBI" id="CHEBI:136373"/>
    </reaction>
    <physiologicalReaction direction="left-to-right" evidence="13">
        <dbReference type="Rhea" id="RHEA:52097"/>
    </physiologicalReaction>
</comment>
<evidence type="ECO:0000256" key="3">
    <source>
        <dbReference type="ARBA" id="ARBA00009300"/>
    </source>
</evidence>
<evidence type="ECO:0000256" key="6">
    <source>
        <dbReference type="ARBA" id="ARBA00023136"/>
    </source>
</evidence>
<feature type="transmembrane region" description="Helical" evidence="17">
    <location>
        <begin position="138"/>
        <end position="154"/>
    </location>
</feature>
<comment type="catalytic activity">
    <reaction evidence="7">
        <text>12-hexadecanoyloxy-octadecanoate + H2O = 12-hydroxyoctadecanoate + hexadecanoate + H(+)</text>
        <dbReference type="Rhea" id="RHEA:52056"/>
        <dbReference type="ChEBI" id="CHEBI:7896"/>
        <dbReference type="ChEBI" id="CHEBI:15377"/>
        <dbReference type="ChEBI" id="CHEBI:15378"/>
        <dbReference type="ChEBI" id="CHEBI:83677"/>
        <dbReference type="ChEBI" id="CHEBI:84201"/>
    </reaction>
    <physiologicalReaction direction="left-to-right" evidence="7">
        <dbReference type="Rhea" id="RHEA:52057"/>
    </physiologicalReaction>
</comment>
<evidence type="ECO:0000313" key="19">
    <source>
        <dbReference type="Proteomes" id="UP001549920"/>
    </source>
</evidence>
<keyword evidence="5 17" id="KW-1133">Transmembrane helix</keyword>